<dbReference type="OrthoDB" id="3801489at2759"/>
<organism evidence="1 2">
    <name type="scientific">Amniculicola lignicola CBS 123094</name>
    <dbReference type="NCBI Taxonomy" id="1392246"/>
    <lineage>
        <taxon>Eukaryota</taxon>
        <taxon>Fungi</taxon>
        <taxon>Dikarya</taxon>
        <taxon>Ascomycota</taxon>
        <taxon>Pezizomycotina</taxon>
        <taxon>Dothideomycetes</taxon>
        <taxon>Pleosporomycetidae</taxon>
        <taxon>Pleosporales</taxon>
        <taxon>Amniculicolaceae</taxon>
        <taxon>Amniculicola</taxon>
    </lineage>
</organism>
<dbReference type="AlphaFoldDB" id="A0A6A5WIN6"/>
<protein>
    <submittedName>
        <fullName evidence="1">Uncharacterized protein</fullName>
    </submittedName>
</protein>
<proteinExistence type="predicted"/>
<evidence type="ECO:0000313" key="2">
    <source>
        <dbReference type="Proteomes" id="UP000799779"/>
    </source>
</evidence>
<gene>
    <name evidence="1" type="ORF">P154DRAFT_574889</name>
</gene>
<evidence type="ECO:0000313" key="1">
    <source>
        <dbReference type="EMBL" id="KAF2001542.1"/>
    </source>
</evidence>
<dbReference type="EMBL" id="ML977582">
    <property type="protein sequence ID" value="KAF2001542.1"/>
    <property type="molecule type" value="Genomic_DNA"/>
</dbReference>
<keyword evidence="2" id="KW-1185">Reference proteome</keyword>
<reference evidence="1" key="1">
    <citation type="journal article" date="2020" name="Stud. Mycol.">
        <title>101 Dothideomycetes genomes: a test case for predicting lifestyles and emergence of pathogens.</title>
        <authorList>
            <person name="Haridas S."/>
            <person name="Albert R."/>
            <person name="Binder M."/>
            <person name="Bloem J."/>
            <person name="Labutti K."/>
            <person name="Salamov A."/>
            <person name="Andreopoulos B."/>
            <person name="Baker S."/>
            <person name="Barry K."/>
            <person name="Bills G."/>
            <person name="Bluhm B."/>
            <person name="Cannon C."/>
            <person name="Castanera R."/>
            <person name="Culley D."/>
            <person name="Daum C."/>
            <person name="Ezra D."/>
            <person name="Gonzalez J."/>
            <person name="Henrissat B."/>
            <person name="Kuo A."/>
            <person name="Liang C."/>
            <person name="Lipzen A."/>
            <person name="Lutzoni F."/>
            <person name="Magnuson J."/>
            <person name="Mondo S."/>
            <person name="Nolan M."/>
            <person name="Ohm R."/>
            <person name="Pangilinan J."/>
            <person name="Park H.-J."/>
            <person name="Ramirez L."/>
            <person name="Alfaro M."/>
            <person name="Sun H."/>
            <person name="Tritt A."/>
            <person name="Yoshinaga Y."/>
            <person name="Zwiers L.-H."/>
            <person name="Turgeon B."/>
            <person name="Goodwin S."/>
            <person name="Spatafora J."/>
            <person name="Crous P."/>
            <person name="Grigoriev I."/>
        </authorList>
    </citation>
    <scope>NUCLEOTIDE SEQUENCE</scope>
    <source>
        <strain evidence="1">CBS 123094</strain>
    </source>
</reference>
<dbReference type="Proteomes" id="UP000799779">
    <property type="component" value="Unassembled WGS sequence"/>
</dbReference>
<accession>A0A6A5WIN6</accession>
<name>A0A6A5WIN6_9PLEO</name>
<sequence length="356" mass="40983">MGIYAVDSASGVFTSGLTLDLSNHYNMFQSNPNPGKQTLLSLPREIRDLIYPYIAQEANLYFQDPANKLILGQFWVLGLHIPRSPIVSILLTHSRLREEYLESAIFKELSVSLHLKPVVWEFVHGLREQLPAQYRYHAKHHEGQFLDGNTLSRATRYLEYSRTISILIEEWAYGLCSFGEPWLRLQPMYEDLEPLAPRASTLRVGFPFELVEKVMDGPARTFQYLNKLKETPLEPPSSFMGLALRQQLFGQSLSSVAFEEEELVEIHPPLFHVFRCAGFVFQNDVKKALHWDKEELAQPIFMGLTGHVVEGWMHKDDMHTRGHPRIDLQGWVEESEKGSIDWSWSGRAQNAKEEKS</sequence>